<comment type="caution">
    <text evidence="2">The sequence shown here is derived from an EMBL/GenBank/DDBJ whole genome shotgun (WGS) entry which is preliminary data.</text>
</comment>
<keyword evidence="3" id="KW-1185">Reference proteome</keyword>
<sequence length="398" mass="44614">MTDWRAEMKQIPFFAEANAALKAALTEQEAARTYRRYVLEARKRGLRPLHGAERDTALRLRLHERASRLGWPKPKGGLHIFLGYASWNWEAVLPEALSPFGEVASFEWRSHGFAEERSDWLDHRDEMNAMMLASFRAANRRRPVDVVVGYFSGLTVSLETIREMTATGTIVCNFCFDDKLHFPGAIIGGRYSTTAAIAEAVDLNLTSDPEAISRYAVHGGLAMFHPEAASPRLHFPHDIPFVHDVSFIGARYGWRPRFIERLKALGIDVACYGQGWPNGAVTNEAMAEIYSKSRINLGFGGIGHSRKLVNLKGRDFETPMSGGLYLTQHNPELALVYDIGREILTYRNEADCAKIIRALLTDPEHAAAIRARGHQRALRDHTYEARWTNALKALGALA</sequence>
<reference evidence="2 3" key="1">
    <citation type="journal article" date="2018" name="Appl. Microbiol. Biotechnol.">
        <title>Co-cultivation of the strictly anaerobic methanogen Methanosarcina barkeri with aerobic methanotrophs in an oxygen-limited membrane bioreactor.</title>
        <authorList>
            <person name="In 't Zandt M.H."/>
            <person name="van den Bosch T.J.M."/>
            <person name="Rijkers R."/>
            <person name="van Kessel M.A.H.J."/>
            <person name="Jetten M.S.M."/>
            <person name="Welte C.U."/>
        </authorList>
    </citation>
    <scope>NUCLEOTIDE SEQUENCE [LARGE SCALE GENOMIC DNA]</scope>
    <source>
        <strain evidence="2 3">DSM 17706</strain>
    </source>
</reference>
<dbReference type="Proteomes" id="UP000245137">
    <property type="component" value="Unassembled WGS sequence"/>
</dbReference>
<evidence type="ECO:0000313" key="3">
    <source>
        <dbReference type="Proteomes" id="UP000245137"/>
    </source>
</evidence>
<feature type="domain" description="Spore protein YkvP/CgeB glycosyl transferase-like" evidence="1">
    <location>
        <begin position="256"/>
        <end position="391"/>
    </location>
</feature>
<organism evidence="2 3">
    <name type="scientific">Methylosinus sporium</name>
    <dbReference type="NCBI Taxonomy" id="428"/>
    <lineage>
        <taxon>Bacteria</taxon>
        <taxon>Pseudomonadati</taxon>
        <taxon>Pseudomonadota</taxon>
        <taxon>Alphaproteobacteria</taxon>
        <taxon>Hyphomicrobiales</taxon>
        <taxon>Methylocystaceae</taxon>
        <taxon>Methylosinus</taxon>
    </lineage>
</organism>
<dbReference type="AlphaFoldDB" id="A0A2U1STW6"/>
<accession>A0A2U1STW6</accession>
<dbReference type="OrthoDB" id="7297944at2"/>
<dbReference type="Pfam" id="PF13524">
    <property type="entry name" value="Glyco_trans_1_2"/>
    <property type="match status" value="1"/>
</dbReference>
<dbReference type="RefSeq" id="WP_108916091.1">
    <property type="nucleotide sequence ID" value="NZ_BGJY01000002.1"/>
</dbReference>
<protein>
    <recommendedName>
        <fullName evidence="1">Spore protein YkvP/CgeB glycosyl transferase-like domain-containing protein</fullName>
    </recommendedName>
</protein>
<dbReference type="InterPro" id="IPR055259">
    <property type="entry name" value="YkvP/CgeB_Glyco_trans-like"/>
</dbReference>
<proteinExistence type="predicted"/>
<dbReference type="EMBL" id="PUIV01000004">
    <property type="protein sequence ID" value="PWB95067.1"/>
    <property type="molecule type" value="Genomic_DNA"/>
</dbReference>
<gene>
    <name evidence="2" type="ORF">C5689_04570</name>
</gene>
<name>A0A2U1STW6_METSR</name>
<evidence type="ECO:0000259" key="1">
    <source>
        <dbReference type="Pfam" id="PF13524"/>
    </source>
</evidence>
<evidence type="ECO:0000313" key="2">
    <source>
        <dbReference type="EMBL" id="PWB95067.1"/>
    </source>
</evidence>